<keyword evidence="3" id="KW-0808">Transferase</keyword>
<dbReference type="CDD" id="cd14014">
    <property type="entry name" value="STKc_PknB_like"/>
    <property type="match status" value="1"/>
</dbReference>
<dbReference type="PANTHER" id="PTHR44167:SF24">
    <property type="entry name" value="SERINE_THREONINE-PROTEIN KINASE CHK2"/>
    <property type="match status" value="1"/>
</dbReference>
<dbReference type="GO" id="GO:0004674">
    <property type="term" value="F:protein serine/threonine kinase activity"/>
    <property type="evidence" value="ECO:0007669"/>
    <property type="project" value="TreeGrafter"/>
</dbReference>
<dbReference type="InterPro" id="IPR000719">
    <property type="entry name" value="Prot_kinase_dom"/>
</dbReference>
<dbReference type="PROSITE" id="PS50965">
    <property type="entry name" value="NERD"/>
    <property type="match status" value="1"/>
</dbReference>
<dbReference type="GO" id="GO:0005524">
    <property type="term" value="F:ATP binding"/>
    <property type="evidence" value="ECO:0007669"/>
    <property type="project" value="InterPro"/>
</dbReference>
<dbReference type="InterPro" id="IPR008271">
    <property type="entry name" value="Ser/Thr_kinase_AS"/>
</dbReference>
<dbReference type="EMBL" id="JHEG04000001">
    <property type="protein sequence ID" value="KAF3886500.1"/>
    <property type="molecule type" value="Genomic_DNA"/>
</dbReference>
<feature type="domain" description="NERD" evidence="2">
    <location>
        <begin position="11"/>
        <end position="122"/>
    </location>
</feature>
<accession>A0A8S9T259</accession>
<dbReference type="Pfam" id="PF00069">
    <property type="entry name" value="Pkinase"/>
    <property type="match status" value="2"/>
</dbReference>
<dbReference type="Pfam" id="PF08378">
    <property type="entry name" value="NERD"/>
    <property type="match status" value="1"/>
</dbReference>
<dbReference type="PROSITE" id="PS50011">
    <property type="entry name" value="PROTEIN_KINASE_DOM"/>
    <property type="match status" value="2"/>
</dbReference>
<dbReference type="InterPro" id="IPR011009">
    <property type="entry name" value="Kinase-like_dom_sf"/>
</dbReference>
<dbReference type="OrthoDB" id="498746at2"/>
<sequence>MPAEYIPFGEPENESERMAINYLRGHLPNSYKIFANLEIKQGVEIFEIDLIILAPHCVYVVDIKNWRGRIEIYDRHWYPENYQPYPSPLKKLRKHAKVISSTICDTNRALQQHLSRVHIQATVLMTSDDVEVIDKGDKDGDHVTYLDKRCLDYFQSVACVPPQRLTIIKPYVNYVEKAIRGKSQPKTSPHRYLHWQVEEKLGGNDRYTEYRAVNQMIGTADCTVRLRVYKVDPLLEPVERAAQHKLIGTAFLAVFKIPRHPNILPVRDCFISQTDDGIVLVTDDVPGQALSQHLKKHSLNLEQKISIIRDVLRALEHVHKHGVIHRNITPDSILIAADEQASLTSFDYARVPSHTSTIADEIAEDLAEYAVYQAVECQNDPSQASIQSDLFSAGLVFYTLLTGVAAFEDANQISEENALFPVKPSERNSELSPAWDIWLQKLCAFAPQDRFPDAGTALQEFSSLVSNPISSVPVEESSLDGLDITNLLPNTLIDERYQIIKRLGRPGSFGVAYQVFDTLGEVERVLKLVTKDRYSVYERLQQEYKTLQKVPKHPHIVEVIWAGQLKDDTPFIVFEYVQGQDVQHLIETKAISVKQSIEIVAQTAVGLSHLHEHKVCHQDIKPSNLLVTDTGVRIIDFNVAVSDGDEIVISAGTRRYLPPDCKLTSSLTLAEKIDRDLYALGIVFYECVTGCYPFDEPQPPKKKLPRDPREVKGCENLDGELVKLLMRAIAPQRSKRFSSAEEFLAELGGINRRGAEVAEEREERGDGEREISLFEVPIRNEVNGDKPVVLDPTELYEIPPGYTAIATEVDWMRSFGVSGSPWWVKGKRLCDWAVEWLQVWNRMDEVAEIKPDPKVRLQSLFGSLPLPQEWSDKQILALVTRLDSYPQENPIARLLADVLGHEEIWFGEASITHLATWLTVRVPQECKPLEKVWQQQFQDCDLATYYLTEDKFQLLRCWLGIAKPSLTELGKYSLDIPDIIAQEFDRYWEQQMYLTQGEVLKHLPPHQAGMERIASIALKVAKQRPNWSDRVKETGIAVYLSYQQKQELQDLQSPTQPELLPLDASPSQALTWVTQSYLPFRRWEVISQPLERRTSERLADSFVEWMLLHYPQMKVDSVENSYLNYSVASPVRDLCQSGPVLWVVVDGLGWLDHMELLSILSQNHQLAVEKDIEPRFSILPTKTEYAKGSLYSQLLPNSSAWEKDSIKKAFAKMGLGEHYTDNRIDRLRKDLRKRKHKLYCWDTTQFDELHHNSSDWQHLYNIKRPYTLELIAREIVSFVEEYPNPEELRVAIASDHGQILGTSEKITCPRELEPQGRIAIGKTTDPRFVVLESDRYGLPNDISVVRSSATISSFNYNSDKKILGSHGGLFPEEVVVGFSVLKKTIQRSPVIITCHGEGEAGKPGRIEITIDNSNSVPLTDLYLYIKELPSFDTKKPLEKTIPANQRVSFQLTIPKTPELSLTHESDRLPLSGELTFKFAGRETNSANLTLDSQITITQMFISQGFNIDEFL</sequence>
<evidence type="ECO:0000313" key="4">
    <source>
        <dbReference type="Proteomes" id="UP000029738"/>
    </source>
</evidence>
<evidence type="ECO:0000313" key="3">
    <source>
        <dbReference type="EMBL" id="KAF3886500.1"/>
    </source>
</evidence>
<feature type="domain" description="Protein kinase" evidence="1">
    <location>
        <begin position="497"/>
        <end position="748"/>
    </location>
</feature>
<feature type="domain" description="Protein kinase" evidence="1">
    <location>
        <begin position="195"/>
        <end position="462"/>
    </location>
</feature>
<evidence type="ECO:0000259" key="1">
    <source>
        <dbReference type="PROSITE" id="PS50011"/>
    </source>
</evidence>
<dbReference type="SMART" id="SM00220">
    <property type="entry name" value="S_TKc"/>
    <property type="match status" value="2"/>
</dbReference>
<dbReference type="NCBIfam" id="NF047741">
    <property type="entry name" value="antiphage_MADS6"/>
    <property type="match status" value="1"/>
</dbReference>
<proteinExistence type="predicted"/>
<organism evidence="3 4">
    <name type="scientific">Tolypothrix bouteillei VB521301</name>
    <dbReference type="NCBI Taxonomy" id="1479485"/>
    <lineage>
        <taxon>Bacteria</taxon>
        <taxon>Bacillati</taxon>
        <taxon>Cyanobacteriota</taxon>
        <taxon>Cyanophyceae</taxon>
        <taxon>Nostocales</taxon>
        <taxon>Tolypothrichaceae</taxon>
        <taxon>Tolypothrix</taxon>
    </lineage>
</organism>
<comment type="caution">
    <text evidence="3">The sequence shown here is derived from an EMBL/GenBank/DDBJ whole genome shotgun (WGS) entry which is preliminary data.</text>
</comment>
<dbReference type="PANTHER" id="PTHR44167">
    <property type="entry name" value="OVARIAN-SPECIFIC SERINE/THREONINE-PROTEIN KINASE LOK-RELATED"/>
    <property type="match status" value="1"/>
</dbReference>
<evidence type="ECO:0000259" key="2">
    <source>
        <dbReference type="PROSITE" id="PS50965"/>
    </source>
</evidence>
<name>A0A8S9T259_9CYAN</name>
<gene>
    <name evidence="3" type="ORF">DA73_0400014185</name>
</gene>
<protein>
    <submittedName>
        <fullName evidence="3">Protein kinase</fullName>
    </submittedName>
</protein>
<reference evidence="3" key="1">
    <citation type="journal article" date="2015" name="Genome Announc.">
        <title>Draft Genome Sequence of Tolypothrix boutellei Strain VB521301.</title>
        <authorList>
            <person name="Chandrababunaidu M.M."/>
            <person name="Singh D."/>
            <person name="Sen D."/>
            <person name="Bhan S."/>
            <person name="Das S."/>
            <person name="Gupta A."/>
            <person name="Adhikary S.P."/>
            <person name="Tripathy S."/>
        </authorList>
    </citation>
    <scope>NUCLEOTIDE SEQUENCE</scope>
    <source>
        <strain evidence="3">VB521301</strain>
    </source>
</reference>
<keyword evidence="4" id="KW-1185">Reference proteome</keyword>
<dbReference type="PROSITE" id="PS00108">
    <property type="entry name" value="PROTEIN_KINASE_ST"/>
    <property type="match status" value="1"/>
</dbReference>
<dbReference type="InterPro" id="IPR011528">
    <property type="entry name" value="NERD"/>
</dbReference>
<dbReference type="Gene3D" id="1.10.510.10">
    <property type="entry name" value="Transferase(Phosphotransferase) domain 1"/>
    <property type="match status" value="2"/>
</dbReference>
<dbReference type="Proteomes" id="UP000029738">
    <property type="component" value="Unassembled WGS sequence"/>
</dbReference>
<dbReference type="SUPFAM" id="SSF56112">
    <property type="entry name" value="Protein kinase-like (PK-like)"/>
    <property type="match status" value="2"/>
</dbReference>
<reference evidence="3" key="2">
    <citation type="submission" date="2019-11" db="EMBL/GenBank/DDBJ databases">
        <title>Improved Assembly of Tolypothrix boutellei genome.</title>
        <authorList>
            <person name="Sarangi A.N."/>
            <person name="Mukherjee M."/>
            <person name="Ghosh S."/>
            <person name="Singh D."/>
            <person name="Das A."/>
            <person name="Kant S."/>
            <person name="Prusty A."/>
            <person name="Tripathy S."/>
        </authorList>
    </citation>
    <scope>NUCLEOTIDE SEQUENCE</scope>
    <source>
        <strain evidence="3">VB521301</strain>
    </source>
</reference>
<dbReference type="RefSeq" id="WP_137986286.1">
    <property type="nucleotide sequence ID" value="NZ_JHEG04000001.1"/>
</dbReference>
<keyword evidence="3" id="KW-0418">Kinase</keyword>